<evidence type="ECO:0000259" key="7">
    <source>
        <dbReference type="Pfam" id="PF12051"/>
    </source>
</evidence>
<protein>
    <recommendedName>
        <fullName evidence="7">DUF3533 domain-containing protein</fullName>
    </recommendedName>
</protein>
<feature type="transmembrane region" description="Helical" evidence="6">
    <location>
        <begin position="576"/>
        <end position="600"/>
    </location>
</feature>
<feature type="region of interest" description="Disordered" evidence="5">
    <location>
        <begin position="335"/>
        <end position="356"/>
    </location>
</feature>
<feature type="domain" description="DUF3533" evidence="7">
    <location>
        <begin position="587"/>
        <end position="690"/>
    </location>
</feature>
<keyword evidence="4 6" id="KW-0472">Membrane</keyword>
<dbReference type="OrthoDB" id="538718at2759"/>
<feature type="transmembrane region" description="Helical" evidence="6">
    <location>
        <begin position="854"/>
        <end position="874"/>
    </location>
</feature>
<feature type="domain" description="DUF3533" evidence="7">
    <location>
        <begin position="964"/>
        <end position="1071"/>
    </location>
</feature>
<dbReference type="PANTHER" id="PTHR43077">
    <property type="entry name" value="TRANSPORT PERMEASE YVFS-RELATED"/>
    <property type="match status" value="1"/>
</dbReference>
<evidence type="ECO:0000256" key="2">
    <source>
        <dbReference type="ARBA" id="ARBA00022692"/>
    </source>
</evidence>
<feature type="compositionally biased region" description="Polar residues" evidence="5">
    <location>
        <begin position="10"/>
        <end position="27"/>
    </location>
</feature>
<feature type="region of interest" description="Disordered" evidence="5">
    <location>
        <begin position="391"/>
        <end position="412"/>
    </location>
</feature>
<feature type="transmembrane region" description="Helical" evidence="6">
    <location>
        <begin position="1005"/>
        <end position="1023"/>
    </location>
</feature>
<accession>A0A4P9XUW4</accession>
<feature type="region of interest" description="Disordered" evidence="5">
    <location>
        <begin position="447"/>
        <end position="548"/>
    </location>
</feature>
<dbReference type="Proteomes" id="UP000271241">
    <property type="component" value="Unassembled WGS sequence"/>
</dbReference>
<dbReference type="AlphaFoldDB" id="A0A4P9XUW4"/>
<feature type="compositionally biased region" description="Polar residues" evidence="5">
    <location>
        <begin position="724"/>
        <end position="743"/>
    </location>
</feature>
<feature type="transmembrane region" description="Helical" evidence="6">
    <location>
        <begin position="943"/>
        <end position="966"/>
    </location>
</feature>
<evidence type="ECO:0000313" key="9">
    <source>
        <dbReference type="Proteomes" id="UP000271241"/>
    </source>
</evidence>
<dbReference type="GO" id="GO:0016020">
    <property type="term" value="C:membrane"/>
    <property type="evidence" value="ECO:0007669"/>
    <property type="project" value="UniProtKB-SubCell"/>
</dbReference>
<organism evidence="8 9">
    <name type="scientific">Thamnocephalis sphaerospora</name>
    <dbReference type="NCBI Taxonomy" id="78915"/>
    <lineage>
        <taxon>Eukaryota</taxon>
        <taxon>Fungi</taxon>
        <taxon>Fungi incertae sedis</taxon>
        <taxon>Zoopagomycota</taxon>
        <taxon>Zoopagomycotina</taxon>
        <taxon>Zoopagomycetes</taxon>
        <taxon>Zoopagales</taxon>
        <taxon>Sigmoideomycetaceae</taxon>
        <taxon>Thamnocephalis</taxon>
    </lineage>
</organism>
<keyword evidence="2 6" id="KW-0812">Transmembrane</keyword>
<evidence type="ECO:0000256" key="4">
    <source>
        <dbReference type="ARBA" id="ARBA00023136"/>
    </source>
</evidence>
<dbReference type="InterPro" id="IPR051328">
    <property type="entry name" value="T7SS_ABC-Transporter"/>
</dbReference>
<evidence type="ECO:0000256" key="1">
    <source>
        <dbReference type="ARBA" id="ARBA00004141"/>
    </source>
</evidence>
<feature type="region of interest" description="Disordered" evidence="5">
    <location>
        <begin position="1"/>
        <end position="27"/>
    </location>
</feature>
<feature type="transmembrane region" description="Helical" evidence="6">
    <location>
        <begin position="1057"/>
        <end position="1079"/>
    </location>
</feature>
<feature type="region of interest" description="Disordered" evidence="5">
    <location>
        <begin position="179"/>
        <end position="199"/>
    </location>
</feature>
<sequence>MNFRRPSHARTASNTRTDTESVLSQQSISADYRVAVREQVEIIDLGFGEPFSSMSRGQTTTVAESQSFGHIRSDSLESLSTSDIAPGIPVNSQSYGYTHYSSTESRGTGNAMRGGMLVQEQTFEHSYTDHAASTNANSAMHSSALLHSQTSNTSSTTRGGVRVEEQVIEYSYIDRIESSHTSTQMHSDALVESQTSGAARSDAIESTGTSGATRGGIVIEEQVIEHTNANRIESASISSAMHDSAMVELQLNDDVHAGNAESASIGSAARGDMLMAESQAFKNVRANSTDSLSTGSAMHGGVLLAGSQAWRSANSSTTTFGPSGAAHEQILTDSQAVEPVHASSTESPGLGDATHGGVLLAGSQAWKSAHSSTASLGPSGAAHEQILTDSQAVEPVHASSTESPGLGDATHGGVLLAGSQAWKSAHSSTASLGPSGAAHEQILTDSQAVEPVHASSTESPGLGDATHSGVLLAGSQAFESVPSSGTESPSTGGAVPASAPAGSRALGNLHPGSPGSPSASSRAQRPRSSTMPVTPSRRRKLRMVARSPSTPSNLQYARACTDLYSRPRRNSTMPRIFRWPTLLALALMALLLYAYAWLYIGSLWNPNAYMAGMPVAILNDDVGPDAEGKAMGAAVVSLLKGNPEGAFNWKVLDGQQGATRDTLYQLVESGQYAAALYIPSGFSRMYRPTLSDRPGGAVLPGAPTGNVPQDGQTGGAPQGAQTGNVPQDAQTGNVPQGAQTGNAPQGALTSGAPGAGQIRSQGQNYMPSGASKYSAGTGDQKYRFASLNQKVDNAPTIDYIHDQGRDYAADALVTQSMHQTMAQVDAELPQDADAPSIRMMDHAVHPVHRIGQHYASYIQVAIVFVACIITITILQRFSLANEQQHRMDVESANAGTWHVASDLWRDHPQNRRQLHRRETWIYGEPANHSRPPLVSRAALRKHLVALAALAVVCLLVWSVPLCLNGYQSAGGHPMLALLWLIFSAVAFASALNLLCLLVGVSLFPLVATLILVLLLTASSAFIADQLGPAFFQIGRAFPFYYAVRGLRFLYFGAVGRLMWVNVLALLAWICLPLAISLFITARRNAERRRTDQSSRMLKQGRLRCCPGFLLLLSYL</sequence>
<feature type="compositionally biased region" description="Low complexity" evidence="5">
    <location>
        <begin position="511"/>
        <end position="529"/>
    </location>
</feature>
<dbReference type="EMBL" id="KZ992474">
    <property type="protein sequence ID" value="RKP10035.1"/>
    <property type="molecule type" value="Genomic_DNA"/>
</dbReference>
<evidence type="ECO:0000256" key="6">
    <source>
        <dbReference type="SAM" id="Phobius"/>
    </source>
</evidence>
<feature type="region of interest" description="Disordered" evidence="5">
    <location>
        <begin position="693"/>
        <end position="773"/>
    </location>
</feature>
<keyword evidence="9" id="KW-1185">Reference proteome</keyword>
<keyword evidence="3 6" id="KW-1133">Transmembrane helix</keyword>
<gene>
    <name evidence="8" type="ORF">THASP1DRAFT_28185</name>
</gene>
<feature type="compositionally biased region" description="Low complexity" evidence="5">
    <location>
        <begin position="479"/>
        <end position="503"/>
    </location>
</feature>
<evidence type="ECO:0000256" key="3">
    <source>
        <dbReference type="ARBA" id="ARBA00022989"/>
    </source>
</evidence>
<dbReference type="STRING" id="78915.A0A4P9XUW4"/>
<proteinExistence type="predicted"/>
<name>A0A4P9XUW4_9FUNG</name>
<dbReference type="Pfam" id="PF12051">
    <property type="entry name" value="DUF3533"/>
    <property type="match status" value="2"/>
</dbReference>
<dbReference type="InterPro" id="IPR022703">
    <property type="entry name" value="DUF3533"/>
</dbReference>
<comment type="subcellular location">
    <subcellularLocation>
        <location evidence="1">Membrane</location>
        <topology evidence="1">Multi-pass membrane protein</topology>
    </subcellularLocation>
</comment>
<feature type="transmembrane region" description="Helical" evidence="6">
    <location>
        <begin position="978"/>
        <end position="998"/>
    </location>
</feature>
<reference evidence="9" key="1">
    <citation type="journal article" date="2018" name="Nat. Microbiol.">
        <title>Leveraging single-cell genomics to expand the fungal tree of life.</title>
        <authorList>
            <person name="Ahrendt S.R."/>
            <person name="Quandt C.A."/>
            <person name="Ciobanu D."/>
            <person name="Clum A."/>
            <person name="Salamov A."/>
            <person name="Andreopoulos B."/>
            <person name="Cheng J.F."/>
            <person name="Woyke T."/>
            <person name="Pelin A."/>
            <person name="Henrissat B."/>
            <person name="Reynolds N.K."/>
            <person name="Benny G.L."/>
            <person name="Smith M.E."/>
            <person name="James T.Y."/>
            <person name="Grigoriev I.V."/>
        </authorList>
    </citation>
    <scope>NUCLEOTIDE SEQUENCE [LARGE SCALE GENOMIC DNA]</scope>
    <source>
        <strain evidence="9">RSA 1356</strain>
    </source>
</reference>
<evidence type="ECO:0000256" key="5">
    <source>
        <dbReference type="SAM" id="MobiDB-lite"/>
    </source>
</evidence>
<evidence type="ECO:0000313" key="8">
    <source>
        <dbReference type="EMBL" id="RKP10035.1"/>
    </source>
</evidence>
<dbReference type="PANTHER" id="PTHR43077:SF10">
    <property type="entry name" value="TRANSPORT PERMEASE PROTEIN"/>
    <property type="match status" value="1"/>
</dbReference>